<dbReference type="InterPro" id="IPR037051">
    <property type="entry name" value="4-carb_acid_sugar_kinase_N_sf"/>
</dbReference>
<dbReference type="AlphaFoldDB" id="A0A1H9IKG7"/>
<comment type="similarity">
    <text evidence="1">Belongs to the four-carbon acid sugar kinase family.</text>
</comment>
<evidence type="ECO:0000256" key="2">
    <source>
        <dbReference type="ARBA" id="ARBA00022679"/>
    </source>
</evidence>
<feature type="domain" description="Four-carbon acid sugar kinase N-terminal" evidence="7">
    <location>
        <begin position="6"/>
        <end position="125"/>
    </location>
</feature>
<evidence type="ECO:0000256" key="5">
    <source>
        <dbReference type="ARBA" id="ARBA00022840"/>
    </source>
</evidence>
<dbReference type="Pfam" id="PF17042">
    <property type="entry name" value="NBD_C"/>
    <property type="match status" value="1"/>
</dbReference>
<dbReference type="OrthoDB" id="9778478at2"/>
<evidence type="ECO:0000259" key="8">
    <source>
        <dbReference type="Pfam" id="PF17042"/>
    </source>
</evidence>
<evidence type="ECO:0000256" key="3">
    <source>
        <dbReference type="ARBA" id="ARBA00022741"/>
    </source>
</evidence>
<dbReference type="SUPFAM" id="SSF142764">
    <property type="entry name" value="YgbK-like"/>
    <property type="match status" value="1"/>
</dbReference>
<keyword evidence="5" id="KW-0067">ATP-binding</keyword>
<evidence type="ECO:0000256" key="4">
    <source>
        <dbReference type="ARBA" id="ARBA00022777"/>
    </source>
</evidence>
<keyword evidence="2" id="KW-0808">Transferase</keyword>
<dbReference type="EMBL" id="FOFG01000007">
    <property type="protein sequence ID" value="SEQ75084.1"/>
    <property type="molecule type" value="Genomic_DNA"/>
</dbReference>
<gene>
    <name evidence="9" type="ORF">SAMN05216548_107134</name>
</gene>
<evidence type="ECO:0000313" key="10">
    <source>
        <dbReference type="Proteomes" id="UP000199647"/>
    </source>
</evidence>
<reference evidence="9 10" key="1">
    <citation type="submission" date="2016-10" db="EMBL/GenBank/DDBJ databases">
        <authorList>
            <person name="de Groot N.N."/>
        </authorList>
    </citation>
    <scope>NUCLEOTIDE SEQUENCE [LARGE SCALE GENOMIC DNA]</scope>
    <source>
        <strain evidence="9 10">A52C2</strain>
    </source>
</reference>
<keyword evidence="3" id="KW-0547">Nucleotide-binding</keyword>
<feature type="domain" description="Four-carbon acid sugar kinase nucleotide binding" evidence="8">
    <location>
        <begin position="205"/>
        <end position="344"/>
    </location>
</feature>
<evidence type="ECO:0000259" key="7">
    <source>
        <dbReference type="Pfam" id="PF07005"/>
    </source>
</evidence>
<evidence type="ECO:0000256" key="6">
    <source>
        <dbReference type="ARBA" id="ARBA00023277"/>
    </source>
</evidence>
<proteinExistence type="inferred from homology"/>
<dbReference type="Pfam" id="PF07005">
    <property type="entry name" value="SBD_N"/>
    <property type="match status" value="1"/>
</dbReference>
<dbReference type="GO" id="GO:0016301">
    <property type="term" value="F:kinase activity"/>
    <property type="evidence" value="ECO:0007669"/>
    <property type="project" value="UniProtKB-KW"/>
</dbReference>
<evidence type="ECO:0000256" key="1">
    <source>
        <dbReference type="ARBA" id="ARBA00005715"/>
    </source>
</evidence>
<dbReference type="InterPro" id="IPR010737">
    <property type="entry name" value="4-carb_acid_sugar_kinase_N"/>
</dbReference>
<name>A0A1H9IKG7_9HYPH</name>
<evidence type="ECO:0000313" key="9">
    <source>
        <dbReference type="EMBL" id="SEQ75084.1"/>
    </source>
</evidence>
<dbReference type="InterPro" id="IPR042213">
    <property type="entry name" value="NBD_C_sf"/>
</dbReference>
<dbReference type="Proteomes" id="UP000199647">
    <property type="component" value="Unassembled WGS sequence"/>
</dbReference>
<dbReference type="Gene3D" id="3.40.980.20">
    <property type="entry name" value="Four-carbon acid sugar kinase, nucleotide binding domain"/>
    <property type="match status" value="1"/>
</dbReference>
<keyword evidence="6" id="KW-0119">Carbohydrate metabolism</keyword>
<dbReference type="Gene3D" id="3.40.50.10840">
    <property type="entry name" value="Putative sugar-binding, N-terminal domain"/>
    <property type="match status" value="1"/>
</dbReference>
<dbReference type="STRING" id="1855383.SAMN05216548_107134"/>
<dbReference type="RefSeq" id="WP_092496685.1">
    <property type="nucleotide sequence ID" value="NZ_FOFG01000007.1"/>
</dbReference>
<dbReference type="GO" id="GO:0005524">
    <property type="term" value="F:ATP binding"/>
    <property type="evidence" value="ECO:0007669"/>
    <property type="project" value="UniProtKB-KW"/>
</dbReference>
<keyword evidence="10" id="KW-1185">Reference proteome</keyword>
<sequence>MIRALLVADDLTGALDSAVAFAERGLRTVVARRPSGLREALWAAPDVLAVSTATREGSREAAIEAVRSVVSALEGSLPPVIFKKVDSRLKGHVAAESEALARATGRETLLIAPAIPDLGRIVREKAVSGHGIDAPISIPAIMGSCGLACEIPDAMCDADHEAALAAAPPSTLLVGARGLAIALAHRLSGTAPEAPALLSAPVVLAIGSRDPVTLEQVAELRRERGVREIPAPNGRVPPLGADVSREAGGVLLVRMVPGPVAVTAGEAASVFAVSLADALRRNPPATLLACGGETADALLGELGVATLTISGEILPGVPVSTGRVGGREVAFVTKSGGFGTPDVFSQLVSLIDRAAKERLDPTGAMEVQ</sequence>
<dbReference type="InterPro" id="IPR031475">
    <property type="entry name" value="NBD_C"/>
</dbReference>
<organism evidence="9 10">
    <name type="scientific">Faunimonas pinastri</name>
    <dbReference type="NCBI Taxonomy" id="1855383"/>
    <lineage>
        <taxon>Bacteria</taxon>
        <taxon>Pseudomonadati</taxon>
        <taxon>Pseudomonadota</taxon>
        <taxon>Alphaproteobacteria</taxon>
        <taxon>Hyphomicrobiales</taxon>
        <taxon>Afifellaceae</taxon>
        <taxon>Faunimonas</taxon>
    </lineage>
</organism>
<accession>A0A1H9IKG7</accession>
<protein>
    <submittedName>
        <fullName evidence="9">Uncharacterized conserved protein YgbK, DUF1537 family</fullName>
    </submittedName>
</protein>
<keyword evidence="4" id="KW-0418">Kinase</keyword>